<dbReference type="RefSeq" id="WP_051792755.1">
    <property type="nucleotide sequence ID" value="NZ_QHKI01000010.1"/>
</dbReference>
<dbReference type="InterPro" id="IPR019198">
    <property type="entry name" value="Beta_propeller_containing"/>
</dbReference>
<gene>
    <name evidence="2" type="ORF">DMH04_15685</name>
</gene>
<dbReference type="Pfam" id="PF09826">
    <property type="entry name" value="Beta_propel"/>
    <property type="match status" value="1"/>
</dbReference>
<dbReference type="Proteomes" id="UP000287547">
    <property type="component" value="Unassembled WGS sequence"/>
</dbReference>
<evidence type="ECO:0000256" key="1">
    <source>
        <dbReference type="SAM" id="MobiDB-lite"/>
    </source>
</evidence>
<accession>A0A428ZDR1</accession>
<feature type="compositionally biased region" description="Low complexity" evidence="1">
    <location>
        <begin position="103"/>
        <end position="112"/>
    </location>
</feature>
<protein>
    <submittedName>
        <fullName evidence="2">Benzoate transporter</fullName>
    </submittedName>
</protein>
<name>A0A428ZDR1_KIBAR</name>
<dbReference type="InterPro" id="IPR011044">
    <property type="entry name" value="Quino_amine_DH_bsu"/>
</dbReference>
<dbReference type="SUPFAM" id="SSF50969">
    <property type="entry name" value="YVTN repeat-like/Quinoprotein amine dehydrogenase"/>
    <property type="match status" value="1"/>
</dbReference>
<comment type="caution">
    <text evidence="2">The sequence shown here is derived from an EMBL/GenBank/DDBJ whole genome shotgun (WGS) entry which is preliminary data.</text>
</comment>
<sequence length="696" mass="73119">MAGKAGLPRVGTSRIVAGGAIAVVIGGIVAAASVTPTPDPTSSYSDTVTDLPSGAISLVAFDSCETALSGLRQAAWPHIGPFGFGGGYALSTRGGGAVADSMPGPAAAPAPGNGAGSQMPKREAQAQDSAGAAAAQQGGQPQGHSSTNTHEANVDEPDIVKTDGKRIVSVVDGKLKVIDVASRKITGSLDVPDLYVSQMLISGDRALLVASQDHVVYDAPMPTPRGKPSPPIAPGMPTYGSKLVLVDLVGTPKVLGTLEVSGLYVDARQVGSVARVVVRSQPKLKFYYPDGTQSDTTALEKNREVALKSTIDDWLPSYRLDSEGKSTEGRLVDCANVSHPADYSGTAMLTVLTVDLTKALDKGDPVTVAADGDTVYGTDKSLYVADDHFSRMVPMQIPRRVPPDGSQQPALGKTQIHRFDLAGSAPPKYAGSGEVEGQLLNQYSLSEYNGHLRVATTVGAGWGGMSPESQSQSIVTVLARGDKGLTQVGRVDGLGKGERIYAVRFFGSVGYVVTFRQVDPLYTLDLSQPTKPRVVGELKITGYSAYLHPVGPGKVLGVGQEATDQGRRLGSQVSLFDVNNPAAPNRLAQQQIEGGSSEVEYDPHAFLYWPARNLVVVPVMSNKQGGIREGEWQTQNYALVLRLDGNALVEVGRVSHPTGMIRRSMVIGDELWTVSDGGFMASALDGLGQRGWVPLR</sequence>
<proteinExistence type="predicted"/>
<evidence type="ECO:0000313" key="2">
    <source>
        <dbReference type="EMBL" id="RSM86098.1"/>
    </source>
</evidence>
<evidence type="ECO:0000313" key="3">
    <source>
        <dbReference type="Proteomes" id="UP000287547"/>
    </source>
</evidence>
<dbReference type="EMBL" id="QHKI01000010">
    <property type="protein sequence ID" value="RSM86098.1"/>
    <property type="molecule type" value="Genomic_DNA"/>
</dbReference>
<feature type="region of interest" description="Disordered" evidence="1">
    <location>
        <begin position="95"/>
        <end position="160"/>
    </location>
</feature>
<dbReference type="OrthoDB" id="9778998at2"/>
<organism evidence="2 3">
    <name type="scientific">Kibdelosporangium aridum</name>
    <dbReference type="NCBI Taxonomy" id="2030"/>
    <lineage>
        <taxon>Bacteria</taxon>
        <taxon>Bacillati</taxon>
        <taxon>Actinomycetota</taxon>
        <taxon>Actinomycetes</taxon>
        <taxon>Pseudonocardiales</taxon>
        <taxon>Pseudonocardiaceae</taxon>
        <taxon>Kibdelosporangium</taxon>
    </lineage>
</organism>
<feature type="compositionally biased region" description="Low complexity" evidence="1">
    <location>
        <begin position="126"/>
        <end position="143"/>
    </location>
</feature>
<dbReference type="AlphaFoldDB" id="A0A428ZDR1"/>
<reference evidence="2 3" key="1">
    <citation type="submission" date="2018-05" db="EMBL/GenBank/DDBJ databases">
        <title>Evolution of GPA BGCs.</title>
        <authorList>
            <person name="Waglechner N."/>
            <person name="Wright G.D."/>
        </authorList>
    </citation>
    <scope>NUCLEOTIDE SEQUENCE [LARGE SCALE GENOMIC DNA]</scope>
    <source>
        <strain evidence="2 3">A82846</strain>
    </source>
</reference>